<evidence type="ECO:0000256" key="1">
    <source>
        <dbReference type="SAM" id="Phobius"/>
    </source>
</evidence>
<dbReference type="InterPro" id="IPR005804">
    <property type="entry name" value="FA_desaturase_dom"/>
</dbReference>
<comment type="caution">
    <text evidence="3">The sequence shown here is derived from an EMBL/GenBank/DDBJ whole genome shotgun (WGS) entry which is preliminary data.</text>
</comment>
<dbReference type="SMART" id="SM01269">
    <property type="entry name" value="Lipid_DES"/>
    <property type="match status" value="1"/>
</dbReference>
<name>A0A830HSG3_9CHLO</name>
<dbReference type="GO" id="GO:0046513">
    <property type="term" value="P:ceramide biosynthetic process"/>
    <property type="evidence" value="ECO:0007669"/>
    <property type="project" value="TreeGrafter"/>
</dbReference>
<gene>
    <name evidence="3" type="ORF">PPROV_000878500</name>
</gene>
<evidence type="ECO:0000313" key="4">
    <source>
        <dbReference type="Proteomes" id="UP000660262"/>
    </source>
</evidence>
<dbReference type="Proteomes" id="UP000660262">
    <property type="component" value="Unassembled WGS sequence"/>
</dbReference>
<dbReference type="InterPro" id="IPR013866">
    <property type="entry name" value="Sphingolipid_d4-desaturase_N"/>
</dbReference>
<keyword evidence="4" id="KW-1185">Reference proteome</keyword>
<dbReference type="PANTHER" id="PTHR12879">
    <property type="entry name" value="SPHINGOLIPID DELTA 4 DESATURASE/C-4 HYDROXYLASE PROTEIN DES2"/>
    <property type="match status" value="1"/>
</dbReference>
<organism evidence="3 4">
    <name type="scientific">Pycnococcus provasolii</name>
    <dbReference type="NCBI Taxonomy" id="41880"/>
    <lineage>
        <taxon>Eukaryota</taxon>
        <taxon>Viridiplantae</taxon>
        <taxon>Chlorophyta</taxon>
        <taxon>Pseudoscourfieldiophyceae</taxon>
        <taxon>Pseudoscourfieldiales</taxon>
        <taxon>Pycnococcaceae</taxon>
        <taxon>Pycnococcus</taxon>
    </lineage>
</organism>
<dbReference type="OrthoDB" id="200948at2759"/>
<dbReference type="Pfam" id="PF08557">
    <property type="entry name" value="Lipid_DES"/>
    <property type="match status" value="1"/>
</dbReference>
<feature type="domain" description="Sphingolipid delta4-desaturase N-terminal" evidence="2">
    <location>
        <begin position="11"/>
        <end position="49"/>
    </location>
</feature>
<dbReference type="PANTHER" id="PTHR12879:SF8">
    <property type="entry name" value="SPHINGOLIPID DELTA(4)-DESATURASE DES1"/>
    <property type="match status" value="1"/>
</dbReference>
<proteinExistence type="predicted"/>
<keyword evidence="1" id="KW-1133">Transmembrane helix</keyword>
<accession>A0A830HSG3</accession>
<dbReference type="EMBL" id="BNJQ01000027">
    <property type="protein sequence ID" value="GHP10052.1"/>
    <property type="molecule type" value="Genomic_DNA"/>
</dbReference>
<keyword evidence="1" id="KW-0472">Membrane</keyword>
<evidence type="ECO:0000259" key="2">
    <source>
        <dbReference type="SMART" id="SM01269"/>
    </source>
</evidence>
<dbReference type="GO" id="GO:0042284">
    <property type="term" value="F:sphingolipid delta-4 desaturase activity"/>
    <property type="evidence" value="ECO:0007669"/>
    <property type="project" value="TreeGrafter"/>
</dbReference>
<feature type="transmembrane region" description="Helical" evidence="1">
    <location>
        <begin position="211"/>
        <end position="230"/>
    </location>
</feature>
<protein>
    <recommendedName>
        <fullName evidence="2">Sphingolipid delta4-desaturase N-terminal domain-containing protein</fullName>
    </recommendedName>
</protein>
<sequence length="349" mass="39186">MCKSSSRMDAVRRTAFAETSEPTVHFERRKTITKAHPEVKELCKPEPLTKYIAFATVAMQFAIANWAATQPFWLLFAVAYVVGATAHHSLFLAIHEFSHSLGSGAVKVNGKTLLSASSANKLLGIFSNVSITIPYFVAFQRYHLLHHSHIGEEHMDTDICGRGEAGVLSGPNVSSWRHRLNKLFMATFHLAFYALRPCLTMSSKLLQLDSWWMFNTSLVIASDILVYSYLGGARALLYLFLSTALAGSLHPCAGHFLAEHYVLPEAPAETYSYYGWLNIFSYNVGYHNEHHDFPQVAWTSLPKLKALVPEVYDTLPQCPSWPGMIYRYVMSDELSAYNRVLRPTSGKVQ</sequence>
<evidence type="ECO:0000313" key="3">
    <source>
        <dbReference type="EMBL" id="GHP10052.1"/>
    </source>
</evidence>
<dbReference type="Pfam" id="PF00487">
    <property type="entry name" value="FA_desaturase"/>
    <property type="match status" value="1"/>
</dbReference>
<keyword evidence="1" id="KW-0812">Transmembrane</keyword>
<dbReference type="AlphaFoldDB" id="A0A830HSG3"/>
<dbReference type="GO" id="GO:0016020">
    <property type="term" value="C:membrane"/>
    <property type="evidence" value="ECO:0007669"/>
    <property type="project" value="GOC"/>
</dbReference>
<feature type="transmembrane region" description="Helical" evidence="1">
    <location>
        <begin position="73"/>
        <end position="94"/>
    </location>
</feature>
<reference evidence="3" key="1">
    <citation type="submission" date="2020-10" db="EMBL/GenBank/DDBJ databases">
        <title>Unveiling of a novel bifunctional photoreceptor, Dualchrome1, isolated from a cosmopolitan green alga.</title>
        <authorList>
            <person name="Suzuki S."/>
            <person name="Kawachi M."/>
        </authorList>
    </citation>
    <scope>NUCLEOTIDE SEQUENCE</scope>
    <source>
        <strain evidence="3">NIES 2893</strain>
    </source>
</reference>